<evidence type="ECO:0000313" key="2">
    <source>
        <dbReference type="Proteomes" id="UP000321150"/>
    </source>
</evidence>
<reference evidence="1 2" key="1">
    <citation type="submission" date="2019-07" db="EMBL/GenBank/DDBJ databases">
        <title>Whole genome shotgun sequence of Chryseobacterium lathyri NBRC 105250.</title>
        <authorList>
            <person name="Hosoyama A."/>
            <person name="Uohara A."/>
            <person name="Ohji S."/>
            <person name="Ichikawa N."/>
        </authorList>
    </citation>
    <scope>NUCLEOTIDE SEQUENCE [LARGE SCALE GENOMIC DNA]</scope>
    <source>
        <strain evidence="1 2">NBRC 105250</strain>
    </source>
</reference>
<gene>
    <name evidence="1" type="ORF">CLA01_33670</name>
</gene>
<comment type="caution">
    <text evidence="1">The sequence shown here is derived from an EMBL/GenBank/DDBJ whole genome shotgun (WGS) entry which is preliminary data.</text>
</comment>
<evidence type="ECO:0000313" key="1">
    <source>
        <dbReference type="EMBL" id="GEN73295.1"/>
    </source>
</evidence>
<dbReference type="Proteomes" id="UP000321150">
    <property type="component" value="Unassembled WGS sequence"/>
</dbReference>
<accession>A0A511YDN5</accession>
<organism evidence="1 2">
    <name type="scientific">Chryseobacterium lathyri</name>
    <dbReference type="NCBI Taxonomy" id="395933"/>
    <lineage>
        <taxon>Bacteria</taxon>
        <taxon>Pseudomonadati</taxon>
        <taxon>Bacteroidota</taxon>
        <taxon>Flavobacteriia</taxon>
        <taxon>Flavobacteriales</taxon>
        <taxon>Weeksellaceae</taxon>
        <taxon>Chryseobacterium group</taxon>
        <taxon>Chryseobacterium</taxon>
    </lineage>
</organism>
<sequence length="59" mass="7171">MEGANIQKFIIPFFGKYIVFVKQIEENLENSNKRKEVEVIRKYFISVYREIIMGYTQDY</sequence>
<protein>
    <submittedName>
        <fullName evidence="1">Uncharacterized protein</fullName>
    </submittedName>
</protein>
<name>A0A511YDN5_9FLAO</name>
<proteinExistence type="predicted"/>
<dbReference type="AlphaFoldDB" id="A0A511YDN5"/>
<dbReference type="EMBL" id="BJYI01000013">
    <property type="protein sequence ID" value="GEN73295.1"/>
    <property type="molecule type" value="Genomic_DNA"/>
</dbReference>